<dbReference type="AlphaFoldDB" id="A0A078I1M3"/>
<gene>
    <name evidence="1" type="primary">BnaC02g01220D</name>
    <name evidence="1" type="ORF">GSBRNA2T00080763001</name>
</gene>
<dbReference type="EMBL" id="LK032601">
    <property type="protein sequence ID" value="CDY44765.1"/>
    <property type="molecule type" value="Genomic_DNA"/>
</dbReference>
<evidence type="ECO:0000313" key="2">
    <source>
        <dbReference type="Proteomes" id="UP000028999"/>
    </source>
</evidence>
<dbReference type="Gramene" id="CDY44765">
    <property type="protein sequence ID" value="CDY44765"/>
    <property type="gene ID" value="GSBRNA2T00080763001"/>
</dbReference>
<accession>A0A078I1M3</accession>
<dbReference type="Proteomes" id="UP000028999">
    <property type="component" value="Unassembled WGS sequence"/>
</dbReference>
<keyword evidence="2" id="KW-1185">Reference proteome</keyword>
<proteinExistence type="predicted"/>
<protein>
    <submittedName>
        <fullName evidence="1">BnaC02g01220D protein</fullName>
    </submittedName>
</protein>
<name>A0A078I1M3_BRANA</name>
<evidence type="ECO:0000313" key="1">
    <source>
        <dbReference type="EMBL" id="CDY44765.1"/>
    </source>
</evidence>
<organism evidence="1 2">
    <name type="scientific">Brassica napus</name>
    <name type="common">Rape</name>
    <dbReference type="NCBI Taxonomy" id="3708"/>
    <lineage>
        <taxon>Eukaryota</taxon>
        <taxon>Viridiplantae</taxon>
        <taxon>Streptophyta</taxon>
        <taxon>Embryophyta</taxon>
        <taxon>Tracheophyta</taxon>
        <taxon>Spermatophyta</taxon>
        <taxon>Magnoliopsida</taxon>
        <taxon>eudicotyledons</taxon>
        <taxon>Gunneridae</taxon>
        <taxon>Pentapetalae</taxon>
        <taxon>rosids</taxon>
        <taxon>malvids</taxon>
        <taxon>Brassicales</taxon>
        <taxon>Brassicaceae</taxon>
        <taxon>Brassiceae</taxon>
        <taxon>Brassica</taxon>
    </lineage>
</organism>
<sequence>MLYLTCIIKDGRFPVVTVVNRR</sequence>
<reference evidence="1 2" key="1">
    <citation type="journal article" date="2014" name="Science">
        <title>Plant genetics. Early allopolyploid evolution in the post-Neolithic Brassica napus oilseed genome.</title>
        <authorList>
            <person name="Chalhoub B."/>
            <person name="Denoeud F."/>
            <person name="Liu S."/>
            <person name="Parkin I.A."/>
            <person name="Tang H."/>
            <person name="Wang X."/>
            <person name="Chiquet J."/>
            <person name="Belcram H."/>
            <person name="Tong C."/>
            <person name="Samans B."/>
            <person name="Correa M."/>
            <person name="Da Silva C."/>
            <person name="Just J."/>
            <person name="Falentin C."/>
            <person name="Koh C.S."/>
            <person name="Le Clainche I."/>
            <person name="Bernard M."/>
            <person name="Bento P."/>
            <person name="Noel B."/>
            <person name="Labadie K."/>
            <person name="Alberti A."/>
            <person name="Charles M."/>
            <person name="Arnaud D."/>
            <person name="Guo H."/>
            <person name="Daviaud C."/>
            <person name="Alamery S."/>
            <person name="Jabbari K."/>
            <person name="Zhao M."/>
            <person name="Edger P.P."/>
            <person name="Chelaifa H."/>
            <person name="Tack D."/>
            <person name="Lassalle G."/>
            <person name="Mestiri I."/>
            <person name="Schnel N."/>
            <person name="Le Paslier M.C."/>
            <person name="Fan G."/>
            <person name="Renault V."/>
            <person name="Bayer P.E."/>
            <person name="Golicz A.A."/>
            <person name="Manoli S."/>
            <person name="Lee T.H."/>
            <person name="Thi V.H."/>
            <person name="Chalabi S."/>
            <person name="Hu Q."/>
            <person name="Fan C."/>
            <person name="Tollenaere R."/>
            <person name="Lu Y."/>
            <person name="Battail C."/>
            <person name="Shen J."/>
            <person name="Sidebottom C.H."/>
            <person name="Wang X."/>
            <person name="Canaguier A."/>
            <person name="Chauveau A."/>
            <person name="Berard A."/>
            <person name="Deniot G."/>
            <person name="Guan M."/>
            <person name="Liu Z."/>
            <person name="Sun F."/>
            <person name="Lim Y.P."/>
            <person name="Lyons E."/>
            <person name="Town C.D."/>
            <person name="Bancroft I."/>
            <person name="Wang X."/>
            <person name="Meng J."/>
            <person name="Ma J."/>
            <person name="Pires J.C."/>
            <person name="King G.J."/>
            <person name="Brunel D."/>
            <person name="Delourme R."/>
            <person name="Renard M."/>
            <person name="Aury J.M."/>
            <person name="Adams K.L."/>
            <person name="Batley J."/>
            <person name="Snowdon R.J."/>
            <person name="Tost J."/>
            <person name="Edwards D."/>
            <person name="Zhou Y."/>
            <person name="Hua W."/>
            <person name="Sharpe A.G."/>
            <person name="Paterson A.H."/>
            <person name="Guan C."/>
            <person name="Wincker P."/>
        </authorList>
    </citation>
    <scope>NUCLEOTIDE SEQUENCE [LARGE SCALE GENOMIC DNA]</scope>
    <source>
        <strain evidence="2">cv. Darmor-bzh</strain>
    </source>
</reference>
<dbReference type="PaxDb" id="3708-A0A078I1M3"/>